<evidence type="ECO:0000313" key="4">
    <source>
        <dbReference type="Proteomes" id="UP000823935"/>
    </source>
</evidence>
<keyword evidence="1" id="KW-0812">Transmembrane</keyword>
<sequence length="208" mass="23371">MSQETLYIKIDKNVQVQNEKVCLGEIARLLCTSRDIENRVKVLRVKEAEWEKPGRHAMSIMEIVALIREEFPSLEINNLGESDFIITRVKGKEPGKWAVWLKTAFVCVLAFAGAAFSIMTFNNDVDIPKLFAQLFSQFTGESSDGFTILELSYSVGVGLGILIFFNHFAGRKFTADPTPLEVEMRLYEDDVDKTLIEAGSRKKTGGKP</sequence>
<reference evidence="3" key="1">
    <citation type="submission" date="2020-10" db="EMBL/GenBank/DDBJ databases">
        <authorList>
            <person name="Gilroy R."/>
        </authorList>
    </citation>
    <scope>NUCLEOTIDE SEQUENCE</scope>
    <source>
        <strain evidence="3">CHK190-19873</strain>
    </source>
</reference>
<dbReference type="Proteomes" id="UP000823935">
    <property type="component" value="Unassembled WGS sequence"/>
</dbReference>
<evidence type="ECO:0000256" key="1">
    <source>
        <dbReference type="SAM" id="Phobius"/>
    </source>
</evidence>
<keyword evidence="1" id="KW-0472">Membrane</keyword>
<feature type="transmembrane region" description="Helical" evidence="1">
    <location>
        <begin position="145"/>
        <end position="165"/>
    </location>
</feature>
<keyword evidence="1" id="KW-1133">Transmembrane helix</keyword>
<dbReference type="InterPro" id="IPR021997">
    <property type="entry name" value="SporV_AA"/>
</dbReference>
<dbReference type="EMBL" id="DVIQ01000111">
    <property type="protein sequence ID" value="HIS33073.1"/>
    <property type="molecule type" value="Genomic_DNA"/>
</dbReference>
<feature type="domain" description="Stage V sporulation protein AA" evidence="2">
    <location>
        <begin position="4"/>
        <end position="88"/>
    </location>
</feature>
<gene>
    <name evidence="3" type="ORF">IAB44_16235</name>
</gene>
<reference evidence="3" key="2">
    <citation type="journal article" date="2021" name="PeerJ">
        <title>Extensive microbial diversity within the chicken gut microbiome revealed by metagenomics and culture.</title>
        <authorList>
            <person name="Gilroy R."/>
            <person name="Ravi A."/>
            <person name="Getino M."/>
            <person name="Pursley I."/>
            <person name="Horton D.L."/>
            <person name="Alikhan N.F."/>
            <person name="Baker D."/>
            <person name="Gharbi K."/>
            <person name="Hall N."/>
            <person name="Watson M."/>
            <person name="Adriaenssens E.M."/>
            <person name="Foster-Nyarko E."/>
            <person name="Jarju S."/>
            <person name="Secka A."/>
            <person name="Antonio M."/>
            <person name="Oren A."/>
            <person name="Chaudhuri R.R."/>
            <person name="La Ragione R."/>
            <person name="Hildebrand F."/>
            <person name="Pallen M.J."/>
        </authorList>
    </citation>
    <scope>NUCLEOTIDE SEQUENCE</scope>
    <source>
        <strain evidence="3">CHK190-19873</strain>
    </source>
</reference>
<organism evidence="3 4">
    <name type="scientific">Candidatus Limivivens intestinipullorum</name>
    <dbReference type="NCBI Taxonomy" id="2840858"/>
    <lineage>
        <taxon>Bacteria</taxon>
        <taxon>Bacillati</taxon>
        <taxon>Bacillota</taxon>
        <taxon>Clostridia</taxon>
        <taxon>Lachnospirales</taxon>
        <taxon>Lachnospiraceae</taxon>
        <taxon>Lachnospiraceae incertae sedis</taxon>
        <taxon>Candidatus Limivivens</taxon>
    </lineage>
</organism>
<dbReference type="InterPro" id="IPR038548">
    <property type="entry name" value="SporV_AA_N_sf"/>
</dbReference>
<protein>
    <submittedName>
        <fullName evidence="3">Stage V sporulation protein AA</fullName>
    </submittedName>
</protein>
<dbReference type="Gene3D" id="2.60.480.10">
    <property type="entry name" value="eubacterium ventriosum atcc domain"/>
    <property type="match status" value="1"/>
</dbReference>
<name>A0A9D1EWB7_9FIRM</name>
<dbReference type="AlphaFoldDB" id="A0A9D1EWB7"/>
<evidence type="ECO:0000259" key="2">
    <source>
        <dbReference type="Pfam" id="PF12164"/>
    </source>
</evidence>
<proteinExistence type="predicted"/>
<dbReference type="Pfam" id="PF12164">
    <property type="entry name" value="SporV_AA"/>
    <property type="match status" value="1"/>
</dbReference>
<comment type="caution">
    <text evidence="3">The sequence shown here is derived from an EMBL/GenBank/DDBJ whole genome shotgun (WGS) entry which is preliminary data.</text>
</comment>
<feature type="transmembrane region" description="Helical" evidence="1">
    <location>
        <begin position="97"/>
        <end position="121"/>
    </location>
</feature>
<accession>A0A9D1EWB7</accession>
<evidence type="ECO:0000313" key="3">
    <source>
        <dbReference type="EMBL" id="HIS33073.1"/>
    </source>
</evidence>